<dbReference type="OrthoDB" id="1727306at2"/>
<proteinExistence type="predicted"/>
<accession>A0A1M5BI46</accession>
<reference evidence="1 2" key="1">
    <citation type="submission" date="2016-11" db="EMBL/GenBank/DDBJ databases">
        <authorList>
            <person name="Jaros S."/>
            <person name="Januszkiewicz K."/>
            <person name="Wedrychowicz H."/>
        </authorList>
    </citation>
    <scope>NUCLEOTIDE SEQUENCE [LARGE SCALE GENOMIC DNA]</scope>
    <source>
        <strain evidence="1 2">DSM 17918</strain>
    </source>
</reference>
<dbReference type="RefSeq" id="WP_073344476.1">
    <property type="nucleotide sequence ID" value="NZ_FQVH01000022.1"/>
</dbReference>
<name>A0A1M5BI46_9THEO</name>
<evidence type="ECO:0000313" key="1">
    <source>
        <dbReference type="EMBL" id="SHF42020.1"/>
    </source>
</evidence>
<dbReference type="AlphaFoldDB" id="A0A1M5BI46"/>
<protein>
    <submittedName>
        <fullName evidence="1">Uncharacterized protein</fullName>
    </submittedName>
</protein>
<sequence length="310" mass="36217">MKKFWGILIVSVLLLVWIPTYADTWTQYFPAQGDYVSGAAIMKDDGNLNRQWIYKGGYTSVTENTQMFDMEWVQSQEWVPPVYETKQVWVQPPGYYQWDLQGIDLNYYASAYVGGRELLESDRIGFYDTSGNWHWSLNNNDLLKPPPSSVTNIVQNIIANCSSYDANYPMGTVMDGYGGVYGTEYNVTDYFTRYWEVVITGGWIWPDWYLKQYGMPNSYNYYVYLNISGYPRGYNWHGGFWLTARYDKVWHIPPGHWETQQVLVQPGYWKDTSHYETVVKQGRETHLEYTESPHWSEPSAMIPVYADTGN</sequence>
<keyword evidence="2" id="KW-1185">Reference proteome</keyword>
<dbReference type="STRING" id="1121256.SAMN02746089_01872"/>
<gene>
    <name evidence="1" type="ORF">SAMN02746089_01872</name>
</gene>
<dbReference type="EMBL" id="FQVH01000022">
    <property type="protein sequence ID" value="SHF42020.1"/>
    <property type="molecule type" value="Genomic_DNA"/>
</dbReference>
<evidence type="ECO:0000313" key="2">
    <source>
        <dbReference type="Proteomes" id="UP000184088"/>
    </source>
</evidence>
<organism evidence="1 2">
    <name type="scientific">Caldanaerobius fijiensis DSM 17918</name>
    <dbReference type="NCBI Taxonomy" id="1121256"/>
    <lineage>
        <taxon>Bacteria</taxon>
        <taxon>Bacillati</taxon>
        <taxon>Bacillota</taxon>
        <taxon>Clostridia</taxon>
        <taxon>Thermoanaerobacterales</taxon>
        <taxon>Thermoanaerobacteraceae</taxon>
        <taxon>Caldanaerobius</taxon>
    </lineage>
</organism>
<dbReference type="Proteomes" id="UP000184088">
    <property type="component" value="Unassembled WGS sequence"/>
</dbReference>